<name>A0A158F9C1_9BURK</name>
<dbReference type="AlphaFoldDB" id="A0A158F9C1"/>
<proteinExistence type="predicted"/>
<feature type="transmembrane region" description="Helical" evidence="1">
    <location>
        <begin position="6"/>
        <end position="23"/>
    </location>
</feature>
<sequence length="56" mass="6566">MTESMIGFVVGLAVLIAIAAVLGRRYRREHPEDGSGWVRMREWLDAHHMSWMHHKH</sequence>
<keyword evidence="1" id="KW-0472">Membrane</keyword>
<evidence type="ECO:0000313" key="2">
    <source>
        <dbReference type="EMBL" id="SAL16458.1"/>
    </source>
</evidence>
<gene>
    <name evidence="2" type="ORF">AWB69_00863</name>
</gene>
<dbReference type="Proteomes" id="UP000054683">
    <property type="component" value="Unassembled WGS sequence"/>
</dbReference>
<keyword evidence="1" id="KW-1133">Transmembrane helix</keyword>
<evidence type="ECO:0000256" key="1">
    <source>
        <dbReference type="SAM" id="Phobius"/>
    </source>
</evidence>
<protein>
    <submittedName>
        <fullName evidence="2">Uncharacterized protein</fullName>
    </submittedName>
</protein>
<organism evidence="2 3">
    <name type="scientific">Caballeronia udeis</name>
    <dbReference type="NCBI Taxonomy" id="1232866"/>
    <lineage>
        <taxon>Bacteria</taxon>
        <taxon>Pseudomonadati</taxon>
        <taxon>Pseudomonadota</taxon>
        <taxon>Betaproteobacteria</taxon>
        <taxon>Burkholderiales</taxon>
        <taxon>Burkholderiaceae</taxon>
        <taxon>Caballeronia</taxon>
    </lineage>
</organism>
<accession>A0A158F9C1</accession>
<dbReference type="RefSeq" id="WP_197500160.1">
    <property type="nucleotide sequence ID" value="NZ_FCOK02000003.1"/>
</dbReference>
<dbReference type="EMBL" id="FCOK02000003">
    <property type="protein sequence ID" value="SAL16458.1"/>
    <property type="molecule type" value="Genomic_DNA"/>
</dbReference>
<evidence type="ECO:0000313" key="3">
    <source>
        <dbReference type="Proteomes" id="UP000054683"/>
    </source>
</evidence>
<reference evidence="2 3" key="1">
    <citation type="submission" date="2016-01" db="EMBL/GenBank/DDBJ databases">
        <authorList>
            <person name="Oliw E.H."/>
        </authorList>
    </citation>
    <scope>NUCLEOTIDE SEQUENCE [LARGE SCALE GENOMIC DNA]</scope>
    <source>
        <strain evidence="2">LMG 27134</strain>
    </source>
</reference>
<keyword evidence="1" id="KW-0812">Transmembrane</keyword>